<protein>
    <recommendedName>
        <fullName evidence="2">Dit-like phage tail protein N-terminal domain-containing protein</fullName>
    </recommendedName>
</protein>
<evidence type="ECO:0000259" key="2">
    <source>
        <dbReference type="Pfam" id="PF21821"/>
    </source>
</evidence>
<gene>
    <name evidence="3" type="ORF">EHI47_11735</name>
</gene>
<evidence type="ECO:0000313" key="3">
    <source>
        <dbReference type="EMBL" id="RWX32046.1"/>
    </source>
</evidence>
<evidence type="ECO:0000313" key="4">
    <source>
        <dbReference type="Proteomes" id="UP000283817"/>
    </source>
</evidence>
<evidence type="ECO:0000256" key="1">
    <source>
        <dbReference type="SAM" id="MobiDB-lite"/>
    </source>
</evidence>
<dbReference type="AlphaFoldDB" id="A0A444I3P3"/>
<dbReference type="EMBL" id="SBHX01000027">
    <property type="protein sequence ID" value="RWX32046.1"/>
    <property type="molecule type" value="Genomic_DNA"/>
</dbReference>
<name>A0A444I3P3_RHILE</name>
<accession>A0A444I3P3</accession>
<feature type="region of interest" description="Disordered" evidence="1">
    <location>
        <begin position="124"/>
        <end position="192"/>
    </location>
</feature>
<proteinExistence type="predicted"/>
<reference evidence="3 4" key="1">
    <citation type="submission" date="2019-01" db="EMBL/GenBank/DDBJ databases">
        <title>RHIZO-ID as a novel technology for direct rhizobia identification.</title>
        <authorList>
            <person name="De Meyer S.E."/>
        </authorList>
    </citation>
    <scope>NUCLEOTIDE SEQUENCE [LARGE SCALE GENOMIC DNA]</scope>
    <source>
        <strain evidence="3 4">WSM448</strain>
    </source>
</reference>
<comment type="caution">
    <text evidence="3">The sequence shown here is derived from an EMBL/GenBank/DDBJ whole genome shotgun (WGS) entry which is preliminary data.</text>
</comment>
<sequence>MSVIAFSSVIGPVAVDCVISESHSSELDITEIPIETGAKITDHAIIVPKRITLDVADYGAAATFAALVAFQESRVPFSLVTGLMIYNSMLIKRIDADRDAGTSKILRCRCDLQEVIIVSTSYAASPDGDSTGQRGKAGGTKSTRAAPPASERSTDAVTADRATGTVQRGDAGLTTAPANQSMLSAITGGSAR</sequence>
<organism evidence="3 4">
    <name type="scientific">Rhizobium leguminosarum</name>
    <dbReference type="NCBI Taxonomy" id="384"/>
    <lineage>
        <taxon>Bacteria</taxon>
        <taxon>Pseudomonadati</taxon>
        <taxon>Pseudomonadota</taxon>
        <taxon>Alphaproteobacteria</taxon>
        <taxon>Hyphomicrobiales</taxon>
        <taxon>Rhizobiaceae</taxon>
        <taxon>Rhizobium/Agrobacterium group</taxon>
        <taxon>Rhizobium</taxon>
    </lineage>
</organism>
<feature type="domain" description="Dit-like phage tail protein N-terminal" evidence="2">
    <location>
        <begin position="15"/>
        <end position="125"/>
    </location>
</feature>
<dbReference type="RefSeq" id="WP_128410508.1">
    <property type="nucleotide sequence ID" value="NZ_SBHX01000027.1"/>
</dbReference>
<dbReference type="Pfam" id="PF21821">
    <property type="entry name" value="Dit_like"/>
    <property type="match status" value="1"/>
</dbReference>
<dbReference type="InterPro" id="IPR048494">
    <property type="entry name" value="Dit-like_N"/>
</dbReference>
<dbReference type="Proteomes" id="UP000283817">
    <property type="component" value="Unassembled WGS sequence"/>
</dbReference>
<feature type="compositionally biased region" description="Polar residues" evidence="1">
    <location>
        <begin position="124"/>
        <end position="133"/>
    </location>
</feature>